<dbReference type="NCBIfam" id="TIGR04257">
    <property type="entry name" value="nanowire_3heme"/>
    <property type="match status" value="1"/>
</dbReference>
<gene>
    <name evidence="2" type="ORF">MNBD_NITROSPIRAE01-1861</name>
</gene>
<dbReference type="InterPro" id="IPR026352">
    <property type="entry name" value="Nanowire_3heme"/>
</dbReference>
<dbReference type="InterPro" id="IPR029467">
    <property type="entry name" value="Cyt_c7-like"/>
</dbReference>
<dbReference type="InterPro" id="IPR036280">
    <property type="entry name" value="Multihaem_cyt_sf"/>
</dbReference>
<dbReference type="Gene3D" id="3.90.10.10">
    <property type="entry name" value="Cytochrome C3"/>
    <property type="match status" value="1"/>
</dbReference>
<evidence type="ECO:0000313" key="2">
    <source>
        <dbReference type="EMBL" id="VAX32030.1"/>
    </source>
</evidence>
<dbReference type="Pfam" id="PF14522">
    <property type="entry name" value="Cytochrome_C7"/>
    <property type="match status" value="1"/>
</dbReference>
<dbReference type="EMBL" id="UOGF01000081">
    <property type="protein sequence ID" value="VAX32030.1"/>
    <property type="molecule type" value="Genomic_DNA"/>
</dbReference>
<reference evidence="2" key="1">
    <citation type="submission" date="2018-06" db="EMBL/GenBank/DDBJ databases">
        <authorList>
            <person name="Zhirakovskaya E."/>
        </authorList>
    </citation>
    <scope>NUCLEOTIDE SEQUENCE</scope>
</reference>
<name>A0A3B1DB05_9ZZZZ</name>
<dbReference type="SUPFAM" id="SSF48695">
    <property type="entry name" value="Multiheme cytochromes"/>
    <property type="match status" value="1"/>
</dbReference>
<sequence length="123" mass="13656">MKKARLGIILGSALLLSFLFTADHASAYFGDMVLNNKAEKRGMPPVVFPHWYHRAEFKCKVCHPAIFEMRSGANDIDMKKIVIDGEFCGKCHNGTISWKPIECARCHSGTPGMKTGVLEGFPK</sequence>
<evidence type="ECO:0000259" key="1">
    <source>
        <dbReference type="Pfam" id="PF14522"/>
    </source>
</evidence>
<proteinExistence type="predicted"/>
<organism evidence="2">
    <name type="scientific">hydrothermal vent metagenome</name>
    <dbReference type="NCBI Taxonomy" id="652676"/>
    <lineage>
        <taxon>unclassified sequences</taxon>
        <taxon>metagenomes</taxon>
        <taxon>ecological metagenomes</taxon>
    </lineage>
</organism>
<dbReference type="AlphaFoldDB" id="A0A3B1DB05"/>
<protein>
    <recommendedName>
        <fullName evidence="1">Cytochrome c7-like domain-containing protein</fullName>
    </recommendedName>
</protein>
<feature type="domain" description="Cytochrome c7-like" evidence="1">
    <location>
        <begin position="46"/>
        <end position="108"/>
    </location>
</feature>
<accession>A0A3B1DB05</accession>